<organism evidence="2 3">
    <name type="scientific">Alteromonas arenosi</name>
    <dbReference type="NCBI Taxonomy" id="3055817"/>
    <lineage>
        <taxon>Bacteria</taxon>
        <taxon>Pseudomonadati</taxon>
        <taxon>Pseudomonadota</taxon>
        <taxon>Gammaproteobacteria</taxon>
        <taxon>Alteromonadales</taxon>
        <taxon>Alteromonadaceae</taxon>
        <taxon>Alteromonas/Salinimonas group</taxon>
        <taxon>Alteromonas</taxon>
    </lineage>
</organism>
<sequence length="153" mass="17732">MRQIERLINKYGESHQNKTNIWIHAIAVPSIYLVSIGLIWSIPVPEFIAQFNVNFAHIVAIPVLYYYFKLSGPIGAAMTLLTIVSFGCIKLVENSGLSVLYFSLVLFVVMWILQFIGHKVEGKKPSFFEDLRFLLIGPAWWWVHWLKRMNISY</sequence>
<dbReference type="EMBL" id="JAUCBP010000007">
    <property type="protein sequence ID" value="MDM7861015.1"/>
    <property type="molecule type" value="Genomic_DNA"/>
</dbReference>
<keyword evidence="1" id="KW-1133">Transmembrane helix</keyword>
<keyword evidence="3" id="KW-1185">Reference proteome</keyword>
<reference evidence="2 3" key="1">
    <citation type="submission" date="2023-06" db="EMBL/GenBank/DDBJ databases">
        <title>Alteromonas sp. ASW11-36 isolated from intertidal sand.</title>
        <authorList>
            <person name="Li Y."/>
        </authorList>
    </citation>
    <scope>NUCLEOTIDE SEQUENCE [LARGE SCALE GENOMIC DNA]</scope>
    <source>
        <strain evidence="2 3">ASW11-36</strain>
    </source>
</reference>
<evidence type="ECO:0000313" key="2">
    <source>
        <dbReference type="EMBL" id="MDM7861015.1"/>
    </source>
</evidence>
<dbReference type="RefSeq" id="WP_289365321.1">
    <property type="nucleotide sequence ID" value="NZ_JAUCBP010000007.1"/>
</dbReference>
<accession>A0ABT7SXX1</accession>
<evidence type="ECO:0000313" key="3">
    <source>
        <dbReference type="Proteomes" id="UP001234343"/>
    </source>
</evidence>
<gene>
    <name evidence="2" type="ORF">QTP81_10435</name>
</gene>
<protein>
    <submittedName>
        <fullName evidence="2">DUF962 domain-containing protein</fullName>
    </submittedName>
</protein>
<dbReference type="Proteomes" id="UP001234343">
    <property type="component" value="Unassembled WGS sequence"/>
</dbReference>
<keyword evidence="1" id="KW-0812">Transmembrane</keyword>
<proteinExistence type="predicted"/>
<feature type="transmembrane region" description="Helical" evidence="1">
    <location>
        <begin position="98"/>
        <end position="116"/>
    </location>
</feature>
<dbReference type="PANTHER" id="PTHR28026">
    <property type="entry name" value="DUF962 DOMAIN PROTEIN (AFU_ORTHOLOGUE AFUA_8G05310)"/>
    <property type="match status" value="1"/>
</dbReference>
<evidence type="ECO:0000256" key="1">
    <source>
        <dbReference type="SAM" id="Phobius"/>
    </source>
</evidence>
<keyword evidence="1" id="KW-0472">Membrane</keyword>
<dbReference type="InterPro" id="IPR009305">
    <property type="entry name" value="Mpo1-like"/>
</dbReference>
<feature type="transmembrane region" description="Helical" evidence="1">
    <location>
        <begin position="74"/>
        <end position="92"/>
    </location>
</feature>
<comment type="caution">
    <text evidence="2">The sequence shown here is derived from an EMBL/GenBank/DDBJ whole genome shotgun (WGS) entry which is preliminary data.</text>
</comment>
<feature type="transmembrane region" description="Helical" evidence="1">
    <location>
        <begin position="21"/>
        <end position="42"/>
    </location>
</feature>
<dbReference type="PANTHER" id="PTHR28026:SF9">
    <property type="entry name" value="2-HYDROXY-PALMITIC ACID DIOXYGENASE MPO1"/>
    <property type="match status" value="1"/>
</dbReference>
<name>A0ABT7SXX1_9ALTE</name>
<dbReference type="Pfam" id="PF06127">
    <property type="entry name" value="Mpo1-like"/>
    <property type="match status" value="1"/>
</dbReference>